<evidence type="ECO:0000313" key="3">
    <source>
        <dbReference type="Proteomes" id="UP000799779"/>
    </source>
</evidence>
<feature type="transmembrane region" description="Helical" evidence="1">
    <location>
        <begin position="97"/>
        <end position="117"/>
    </location>
</feature>
<keyword evidence="1" id="KW-0812">Transmembrane</keyword>
<keyword evidence="1" id="KW-1133">Transmembrane helix</keyword>
<proteinExistence type="predicted"/>
<evidence type="ECO:0000256" key="1">
    <source>
        <dbReference type="SAM" id="Phobius"/>
    </source>
</evidence>
<accession>A0A6A5W4X9</accession>
<reference evidence="2" key="1">
    <citation type="journal article" date="2020" name="Stud. Mycol.">
        <title>101 Dothideomycetes genomes: a test case for predicting lifestyles and emergence of pathogens.</title>
        <authorList>
            <person name="Haridas S."/>
            <person name="Albert R."/>
            <person name="Binder M."/>
            <person name="Bloem J."/>
            <person name="Labutti K."/>
            <person name="Salamov A."/>
            <person name="Andreopoulos B."/>
            <person name="Baker S."/>
            <person name="Barry K."/>
            <person name="Bills G."/>
            <person name="Bluhm B."/>
            <person name="Cannon C."/>
            <person name="Castanera R."/>
            <person name="Culley D."/>
            <person name="Daum C."/>
            <person name="Ezra D."/>
            <person name="Gonzalez J."/>
            <person name="Henrissat B."/>
            <person name="Kuo A."/>
            <person name="Liang C."/>
            <person name="Lipzen A."/>
            <person name="Lutzoni F."/>
            <person name="Magnuson J."/>
            <person name="Mondo S."/>
            <person name="Nolan M."/>
            <person name="Ohm R."/>
            <person name="Pangilinan J."/>
            <person name="Park H.-J."/>
            <person name="Ramirez L."/>
            <person name="Alfaro M."/>
            <person name="Sun H."/>
            <person name="Tritt A."/>
            <person name="Yoshinaga Y."/>
            <person name="Zwiers L.-H."/>
            <person name="Turgeon B."/>
            <person name="Goodwin S."/>
            <person name="Spatafora J."/>
            <person name="Crous P."/>
            <person name="Grigoriev I."/>
        </authorList>
    </citation>
    <scope>NUCLEOTIDE SEQUENCE</scope>
    <source>
        <strain evidence="2">CBS 123094</strain>
    </source>
</reference>
<dbReference type="PANTHER" id="PTHR42083:SF1">
    <property type="entry name" value="MARVEL DOMAIN-CONTAINING PROTEIN"/>
    <property type="match status" value="1"/>
</dbReference>
<dbReference type="OrthoDB" id="5363290at2759"/>
<organism evidence="2 3">
    <name type="scientific">Amniculicola lignicola CBS 123094</name>
    <dbReference type="NCBI Taxonomy" id="1392246"/>
    <lineage>
        <taxon>Eukaryota</taxon>
        <taxon>Fungi</taxon>
        <taxon>Dikarya</taxon>
        <taxon>Ascomycota</taxon>
        <taxon>Pezizomycotina</taxon>
        <taxon>Dothideomycetes</taxon>
        <taxon>Pleosporomycetidae</taxon>
        <taxon>Pleosporales</taxon>
        <taxon>Amniculicolaceae</taxon>
        <taxon>Amniculicola</taxon>
    </lineage>
</organism>
<keyword evidence="1" id="KW-0472">Membrane</keyword>
<evidence type="ECO:0008006" key="4">
    <source>
        <dbReference type="Google" id="ProtNLM"/>
    </source>
</evidence>
<feature type="transmembrane region" description="Helical" evidence="1">
    <location>
        <begin position="70"/>
        <end position="91"/>
    </location>
</feature>
<evidence type="ECO:0000313" key="2">
    <source>
        <dbReference type="EMBL" id="KAF1995994.1"/>
    </source>
</evidence>
<dbReference type="Proteomes" id="UP000799779">
    <property type="component" value="Unassembled WGS sequence"/>
</dbReference>
<feature type="transmembrane region" description="Helical" evidence="1">
    <location>
        <begin position="31"/>
        <end position="49"/>
    </location>
</feature>
<name>A0A6A5W4X9_9PLEO</name>
<protein>
    <recommendedName>
        <fullName evidence="4">MARVEL domain-containing protein</fullName>
    </recommendedName>
</protein>
<dbReference type="EMBL" id="ML977631">
    <property type="protein sequence ID" value="KAF1995994.1"/>
    <property type="molecule type" value="Genomic_DNA"/>
</dbReference>
<dbReference type="PANTHER" id="PTHR42083">
    <property type="entry name" value="MARVEL DOMAIN-CONTAINING PROTEIN"/>
    <property type="match status" value="1"/>
</dbReference>
<gene>
    <name evidence="2" type="ORF">P154DRAFT_329966</name>
</gene>
<keyword evidence="3" id="KW-1185">Reference proteome</keyword>
<feature type="transmembrane region" description="Helical" evidence="1">
    <location>
        <begin position="138"/>
        <end position="161"/>
    </location>
</feature>
<sequence length="173" mass="19702">MYQFIRKGSLRYTDKPGSMASTSPSGFSAKHIALLVVRFFQFVMGFVIIGLYAQDLDKARKAGKYADPKWVYAVVCGTFSVLAAILFSLPFHWLKSWFFFIVDWLVAFLLLVLFGIFGKMYISEDAEGNKGIIRMKRAVWCVLTLLFLWVITAAWGTFVFVREKKKAGSILPK</sequence>
<dbReference type="AlphaFoldDB" id="A0A6A5W4X9"/>